<evidence type="ECO:0000313" key="6">
    <source>
        <dbReference type="Proteomes" id="UP000824028"/>
    </source>
</evidence>
<dbReference type="PANTHER" id="PTHR11559">
    <property type="entry name" value="CARBOXYLESTERASE"/>
    <property type="match status" value="1"/>
</dbReference>
<proteinExistence type="inferred from homology"/>
<dbReference type="InterPro" id="IPR029058">
    <property type="entry name" value="AB_hydrolase_fold"/>
</dbReference>
<dbReference type="GO" id="GO:0016787">
    <property type="term" value="F:hydrolase activity"/>
    <property type="evidence" value="ECO:0007669"/>
    <property type="project" value="UniProtKB-KW"/>
</dbReference>
<dbReference type="InterPro" id="IPR050309">
    <property type="entry name" value="Type-B_Carboxylest/Lipase"/>
</dbReference>
<reference evidence="5" key="1">
    <citation type="journal article" date="2021" name="PeerJ">
        <title>Extensive microbial diversity within the chicken gut microbiome revealed by metagenomics and culture.</title>
        <authorList>
            <person name="Gilroy R."/>
            <person name="Ravi A."/>
            <person name="Getino M."/>
            <person name="Pursley I."/>
            <person name="Horton D.L."/>
            <person name="Alikhan N.F."/>
            <person name="Baker D."/>
            <person name="Gharbi K."/>
            <person name="Hall N."/>
            <person name="Watson M."/>
            <person name="Adriaenssens E.M."/>
            <person name="Foster-Nyarko E."/>
            <person name="Jarju S."/>
            <person name="Secka A."/>
            <person name="Antonio M."/>
            <person name="Oren A."/>
            <person name="Chaudhuri R.R."/>
            <person name="La Ragione R."/>
            <person name="Hildebrand F."/>
            <person name="Pallen M.J."/>
        </authorList>
    </citation>
    <scope>NUCLEOTIDE SEQUENCE</scope>
    <source>
        <strain evidence="5">ChiHjej9B8-1298</strain>
    </source>
</reference>
<protein>
    <recommendedName>
        <fullName evidence="3">Carboxylic ester hydrolase</fullName>
        <ecNumber evidence="3">3.1.1.-</ecNumber>
    </recommendedName>
</protein>
<name>A0A9D2J1G8_9BACE</name>
<dbReference type="SUPFAM" id="SSF53474">
    <property type="entry name" value="alpha/beta-Hydrolases"/>
    <property type="match status" value="1"/>
</dbReference>
<evidence type="ECO:0000313" key="5">
    <source>
        <dbReference type="EMBL" id="HIZ33485.1"/>
    </source>
</evidence>
<feature type="signal peptide" evidence="3">
    <location>
        <begin position="1"/>
        <end position="28"/>
    </location>
</feature>
<keyword evidence="3" id="KW-0732">Signal</keyword>
<evidence type="ECO:0000256" key="2">
    <source>
        <dbReference type="ARBA" id="ARBA00022801"/>
    </source>
</evidence>
<dbReference type="PROSITE" id="PS00122">
    <property type="entry name" value="CARBOXYLESTERASE_B_1"/>
    <property type="match status" value="1"/>
</dbReference>
<feature type="domain" description="Carboxylesterase type B" evidence="4">
    <location>
        <begin position="51"/>
        <end position="536"/>
    </location>
</feature>
<dbReference type="EMBL" id="DXBX01000063">
    <property type="protein sequence ID" value="HIZ33485.1"/>
    <property type="molecule type" value="Genomic_DNA"/>
</dbReference>
<dbReference type="AlphaFoldDB" id="A0A9D2J1G8"/>
<feature type="chain" id="PRO_5039753312" description="Carboxylic ester hydrolase" evidence="3">
    <location>
        <begin position="29"/>
        <end position="548"/>
    </location>
</feature>
<evidence type="ECO:0000256" key="1">
    <source>
        <dbReference type="ARBA" id="ARBA00005964"/>
    </source>
</evidence>
<dbReference type="Pfam" id="PF00135">
    <property type="entry name" value="COesterase"/>
    <property type="match status" value="1"/>
</dbReference>
<evidence type="ECO:0000256" key="3">
    <source>
        <dbReference type="RuleBase" id="RU361235"/>
    </source>
</evidence>
<gene>
    <name evidence="5" type="ORF">H9814_08125</name>
</gene>
<comment type="similarity">
    <text evidence="1 3">Belongs to the type-B carboxylesterase/lipase family.</text>
</comment>
<dbReference type="EC" id="3.1.1.-" evidence="3"/>
<sequence>MKNISYIGRDLFAGCLLLGLAFPLSLTAQTTQTTPYDPDKQQVFIGEDIAVASTTYGKVRGFIMRGIYNFRGIPYGASTAGKNRFMSPQEPEPWTGVRPTVAYGASCPQSMYDRRPESYAMFVDHWNYDLLDEDCLRLNVWTPALDGKKRPVLVWLHGGGYARGNGIEQDSYNGENIVRRGDIVFVSVNHRLNAFGFSDLSKVGGEKYKDSGNVGILDIIAALRWVNKNIANFGGDPDNVTIMGQSGGGAKVCTIAAMPAAKGLVHKGVALSGNAISATDKPYSQKLGECILEEAGLTPAEVDKLQDIPWEEYLRIGERAVERMSREPHWGGRGGFSPVADGENVPQGLFFTPEGQGPDIPMLFCSTFHESTPTRDHAELEKIDLAGVVEKVRPSYGEKAEKVVEAYAKTFPDKSPAEIWALVTSTRRGVVEAANQKLHQKSPVYMAWFGWKSPLFDGRHRAFHCLDISFWLMNTDLMITHTGGGIQPRKLADKMGAALLQFMRTGNPNTDALPSWPEYTSEKGETMILDDRCEVKNDPDGPARAALD</sequence>
<dbReference type="Gene3D" id="3.40.50.1820">
    <property type="entry name" value="alpha/beta hydrolase"/>
    <property type="match status" value="1"/>
</dbReference>
<organism evidence="5 6">
    <name type="scientific">Candidatus Bacteroides merdigallinarum</name>
    <dbReference type="NCBI Taxonomy" id="2838473"/>
    <lineage>
        <taxon>Bacteria</taxon>
        <taxon>Pseudomonadati</taxon>
        <taxon>Bacteroidota</taxon>
        <taxon>Bacteroidia</taxon>
        <taxon>Bacteroidales</taxon>
        <taxon>Bacteroidaceae</taxon>
        <taxon>Bacteroides</taxon>
    </lineage>
</organism>
<dbReference type="InterPro" id="IPR002018">
    <property type="entry name" value="CarbesteraseB"/>
</dbReference>
<accession>A0A9D2J1G8</accession>
<reference evidence="5" key="2">
    <citation type="submission" date="2021-04" db="EMBL/GenBank/DDBJ databases">
        <authorList>
            <person name="Gilroy R."/>
        </authorList>
    </citation>
    <scope>NUCLEOTIDE SEQUENCE</scope>
    <source>
        <strain evidence="5">ChiHjej9B8-1298</strain>
    </source>
</reference>
<dbReference type="Proteomes" id="UP000824028">
    <property type="component" value="Unassembled WGS sequence"/>
</dbReference>
<comment type="caution">
    <text evidence="5">The sequence shown here is derived from an EMBL/GenBank/DDBJ whole genome shotgun (WGS) entry which is preliminary data.</text>
</comment>
<dbReference type="InterPro" id="IPR019826">
    <property type="entry name" value="Carboxylesterase_B_AS"/>
</dbReference>
<keyword evidence="2 3" id="KW-0378">Hydrolase</keyword>
<evidence type="ECO:0000259" key="4">
    <source>
        <dbReference type="Pfam" id="PF00135"/>
    </source>
</evidence>